<dbReference type="AlphaFoldDB" id="X1S7Z5"/>
<evidence type="ECO:0000313" key="1">
    <source>
        <dbReference type="EMBL" id="GAI75226.1"/>
    </source>
</evidence>
<organism evidence="1">
    <name type="scientific">marine sediment metagenome</name>
    <dbReference type="NCBI Taxonomy" id="412755"/>
    <lineage>
        <taxon>unclassified sequences</taxon>
        <taxon>metagenomes</taxon>
        <taxon>ecological metagenomes</taxon>
    </lineage>
</organism>
<dbReference type="EMBL" id="BARW01006396">
    <property type="protein sequence ID" value="GAI75226.1"/>
    <property type="molecule type" value="Genomic_DNA"/>
</dbReference>
<reference evidence="1" key="1">
    <citation type="journal article" date="2014" name="Front. Microbiol.">
        <title>High frequency of phylogenetically diverse reductive dehalogenase-homologous genes in deep subseafloor sedimentary metagenomes.</title>
        <authorList>
            <person name="Kawai M."/>
            <person name="Futagami T."/>
            <person name="Toyoda A."/>
            <person name="Takaki Y."/>
            <person name="Nishi S."/>
            <person name="Hori S."/>
            <person name="Arai W."/>
            <person name="Tsubouchi T."/>
            <person name="Morono Y."/>
            <person name="Uchiyama I."/>
            <person name="Ito T."/>
            <person name="Fujiyama A."/>
            <person name="Inagaki F."/>
            <person name="Takami H."/>
        </authorList>
    </citation>
    <scope>NUCLEOTIDE SEQUENCE</scope>
    <source>
        <strain evidence="1">Expedition CK06-06</strain>
    </source>
</reference>
<name>X1S7Z5_9ZZZZ</name>
<comment type="caution">
    <text evidence="1">The sequence shown here is derived from an EMBL/GenBank/DDBJ whole genome shotgun (WGS) entry which is preliminary data.</text>
</comment>
<protein>
    <submittedName>
        <fullName evidence="1">Uncharacterized protein</fullName>
    </submittedName>
</protein>
<accession>X1S7Z5</accession>
<gene>
    <name evidence="1" type="ORF">S12H4_13427</name>
</gene>
<proteinExistence type="predicted"/>
<sequence>MSKGTHHRMFEIDEGVRGWFRVSNEGVVKSIWVEQPDGSRRLFIPYNASSHPIEGGE</sequence>